<dbReference type="GO" id="GO:0016559">
    <property type="term" value="P:peroxisome fission"/>
    <property type="evidence" value="ECO:0007669"/>
    <property type="project" value="TreeGrafter"/>
</dbReference>
<dbReference type="PANTHER" id="PTHR12652">
    <property type="entry name" value="PEROXISOMAL BIOGENESIS FACTOR 11"/>
    <property type="match status" value="1"/>
</dbReference>
<dbReference type="RefSeq" id="XP_041405499.1">
    <property type="nucleotide sequence ID" value="XM_041549565.1"/>
</dbReference>
<evidence type="ECO:0000313" key="2">
    <source>
        <dbReference type="Proteomes" id="UP000644660"/>
    </source>
</evidence>
<proteinExistence type="predicted"/>
<reference evidence="1 2" key="1">
    <citation type="submission" date="2020-05" db="EMBL/GenBank/DDBJ databases">
        <authorList>
            <person name="Casaregola S."/>
            <person name="Devillers H."/>
            <person name="Grondin C."/>
        </authorList>
    </citation>
    <scope>NUCLEOTIDE SEQUENCE [LARGE SCALE GENOMIC DNA]</scope>
    <source>
        <strain evidence="1 2">CLIB 1767</strain>
    </source>
</reference>
<dbReference type="EMBL" id="CAEFZW010000003">
    <property type="protein sequence ID" value="CAB4253654.1"/>
    <property type="molecule type" value="Genomic_DNA"/>
</dbReference>
<gene>
    <name evidence="1" type="ORF">KABA2_03S02310</name>
</gene>
<keyword evidence="2" id="KW-1185">Reference proteome</keyword>
<evidence type="ECO:0000313" key="1">
    <source>
        <dbReference type="EMBL" id="CAB4253654.1"/>
    </source>
</evidence>
<dbReference type="AlphaFoldDB" id="A0A8H2VDP9"/>
<comment type="caution">
    <text evidence="1">The sequence shown here is derived from an EMBL/GenBank/DDBJ whole genome shotgun (WGS) entry which is preliminary data.</text>
</comment>
<dbReference type="GO" id="GO:0005778">
    <property type="term" value="C:peroxisomal membrane"/>
    <property type="evidence" value="ECO:0007669"/>
    <property type="project" value="TreeGrafter"/>
</dbReference>
<name>A0A8H2VDP9_9SACH</name>
<dbReference type="GeneID" id="64856621"/>
<organism evidence="1 2">
    <name type="scientific">Maudiozyma barnettii</name>
    <dbReference type="NCBI Taxonomy" id="61262"/>
    <lineage>
        <taxon>Eukaryota</taxon>
        <taxon>Fungi</taxon>
        <taxon>Dikarya</taxon>
        <taxon>Ascomycota</taxon>
        <taxon>Saccharomycotina</taxon>
        <taxon>Saccharomycetes</taxon>
        <taxon>Saccharomycetales</taxon>
        <taxon>Saccharomycetaceae</taxon>
        <taxon>Maudiozyma</taxon>
    </lineage>
</organism>
<sequence length="397" mass="47004">MNSSYLSKEELLQNHYPINNIVPNIFNEPMTKPITQILEVNPIPSNVNNDNDNDNIMKLGKKHKNDKKIVVENMEILQYLINSLGGKDKLAKLLKYVLQIIKLFITNFLRQYQTKYTNVNDIIIRYNFKNLKNLLLQPNFCLYVIFSKINNNLGFIIEQLGTYRYILRFGNSPFLIYNMMKRIKKIWSYDNKLITFQENFINLFGNETSFRDTTTLYYTICDELILLHKFKLWSNPKLYDTISRHECWTWQSDILFTLKDLFIKLSDLHDKELEYTIQLQVKQRASQLYSNNFTNNNNHNISPLRQKLLHDLKNLNDVDNENIIIKRKLQQVKLQKRLVHLDIMKLSFDGCANSLDLFNIKTHPIVYPVLSIGSGIMSLIKLWKQAKQDIIQEKQIV</sequence>
<accession>A0A8H2VDP9</accession>
<dbReference type="OrthoDB" id="411017at2759"/>
<protein>
    <submittedName>
        <fullName evidence="1">Similar to Saccharomyces cerevisiae YOR193W PEX27 Peripheral peroxisomal membrane protein involved in controlling peroxisome size and number, interacts with homologous protein Pex25p</fullName>
    </submittedName>
</protein>
<dbReference type="PANTHER" id="PTHR12652:SF50">
    <property type="entry name" value="PEROXIN 11"/>
    <property type="match status" value="1"/>
</dbReference>
<dbReference type="Proteomes" id="UP000644660">
    <property type="component" value="Unassembled WGS sequence"/>
</dbReference>